<name>A0ABM1II11_POLDO</name>
<gene>
    <name evidence="2" type="primary">LOC107068200</name>
</gene>
<sequence length="423" mass="49346">MAQGFNKQFCTGKDSMKYLRRRSKRADTNIKQVKSFDTSMVKSKEDFMNIIGLGMKGSLKKDNVKENNNVIVMKKIKISPLTMLNLKKCSVVIVAERCSICKLPFKCISDVVFHKIMRHGNDPVVNDSFLSNLFTKKQCFNIRRKRLQNTNNNNNLFRLKLRIGEEIISEISMNRKHLKVPNSSSFLPKIKAVKSQKNDDSITFKNDSKSNIVGIDSFDSTRNHYKDYVVDVQPFHRIQTFYDSPLNEDCRQNDCRNRSKLSLDVKNKNLTFSNNETVFSTKLSCVRSLSEDNIINNNNNSNISNNIATFDKENTLNKIQSVKRVCNVNPSLEATEMHLTSCTENENKNKKDDNDDDEEIQEILRITRRRRTNNNNENIRYRLDPPINEDSLLFDPEDELTIMREKRYHTMIYYHNSFRHLIP</sequence>
<reference evidence="2" key="1">
    <citation type="submission" date="2025-08" db="UniProtKB">
        <authorList>
            <consortium name="RefSeq"/>
        </authorList>
    </citation>
    <scope>IDENTIFICATION</scope>
    <source>
        <tissue evidence="2">Whole body</tissue>
    </source>
</reference>
<dbReference type="GeneID" id="107068200"/>
<evidence type="ECO:0000313" key="1">
    <source>
        <dbReference type="Proteomes" id="UP000694924"/>
    </source>
</evidence>
<protein>
    <submittedName>
        <fullName evidence="2">Ras-related protein RabX-like</fullName>
    </submittedName>
</protein>
<dbReference type="RefSeq" id="XP_015179848.1">
    <property type="nucleotide sequence ID" value="XM_015324362.1"/>
</dbReference>
<organism evidence="1 2">
    <name type="scientific">Polistes dominula</name>
    <name type="common">European paper wasp</name>
    <name type="synonym">Vespa dominula</name>
    <dbReference type="NCBI Taxonomy" id="743375"/>
    <lineage>
        <taxon>Eukaryota</taxon>
        <taxon>Metazoa</taxon>
        <taxon>Ecdysozoa</taxon>
        <taxon>Arthropoda</taxon>
        <taxon>Hexapoda</taxon>
        <taxon>Insecta</taxon>
        <taxon>Pterygota</taxon>
        <taxon>Neoptera</taxon>
        <taxon>Endopterygota</taxon>
        <taxon>Hymenoptera</taxon>
        <taxon>Apocrita</taxon>
        <taxon>Aculeata</taxon>
        <taxon>Vespoidea</taxon>
        <taxon>Vespidae</taxon>
        <taxon>Polistinae</taxon>
        <taxon>Polistini</taxon>
        <taxon>Polistes</taxon>
    </lineage>
</organism>
<proteinExistence type="predicted"/>
<accession>A0ABM1II11</accession>
<dbReference type="Proteomes" id="UP000694924">
    <property type="component" value="Unplaced"/>
</dbReference>
<keyword evidence="1" id="KW-1185">Reference proteome</keyword>
<evidence type="ECO:0000313" key="2">
    <source>
        <dbReference type="RefSeq" id="XP_015179848.1"/>
    </source>
</evidence>